<gene>
    <name evidence="2" type="ORF">BT96DRAFT_413255</name>
</gene>
<protein>
    <submittedName>
        <fullName evidence="2">Uncharacterized protein</fullName>
    </submittedName>
</protein>
<sequence>MHIEWCPGSKITWASNQNLFISFPWARLATSTQAALPVLLEIHNKGRTVVAWSKDCTGSSETCPKCQLLPELFDGVEKVARKAAPGTNYEYLSIDRLAKLLRERYDELQTWKLKTLNLRQDLALANRRLDDHDRLLEAISTRNIPRVRQLIAQARKQEDLKKPIGKLDPCAFCGRSGQRECEVSLSFENRTTHIHSNCPYKPRTMQYGRVDKGSLSNPCRNVPVICDLCGHPEPERTSTPRPAVWRYNMIQHITLHHSEYLLPGINDTESDGNPSSPYDVTTT</sequence>
<reference evidence="2" key="1">
    <citation type="journal article" date="2019" name="Environ. Microbiol.">
        <title>Fungal ecological strategies reflected in gene transcription - a case study of two litter decomposers.</title>
        <authorList>
            <person name="Barbi F."/>
            <person name="Kohler A."/>
            <person name="Barry K."/>
            <person name="Baskaran P."/>
            <person name="Daum C."/>
            <person name="Fauchery L."/>
            <person name="Ihrmark K."/>
            <person name="Kuo A."/>
            <person name="LaButti K."/>
            <person name="Lipzen A."/>
            <person name="Morin E."/>
            <person name="Grigoriev I.V."/>
            <person name="Henrissat B."/>
            <person name="Lindahl B."/>
            <person name="Martin F."/>
        </authorList>
    </citation>
    <scope>NUCLEOTIDE SEQUENCE</scope>
    <source>
        <strain evidence="2">JB14</strain>
    </source>
</reference>
<proteinExistence type="predicted"/>
<dbReference type="EMBL" id="ML769415">
    <property type="protein sequence ID" value="KAE9404678.1"/>
    <property type="molecule type" value="Genomic_DNA"/>
</dbReference>
<evidence type="ECO:0000313" key="2">
    <source>
        <dbReference type="EMBL" id="KAE9404678.1"/>
    </source>
</evidence>
<evidence type="ECO:0000256" key="1">
    <source>
        <dbReference type="SAM" id="MobiDB-lite"/>
    </source>
</evidence>
<dbReference type="AlphaFoldDB" id="A0A6A4I5H1"/>
<organism evidence="2 3">
    <name type="scientific">Gymnopus androsaceus JB14</name>
    <dbReference type="NCBI Taxonomy" id="1447944"/>
    <lineage>
        <taxon>Eukaryota</taxon>
        <taxon>Fungi</taxon>
        <taxon>Dikarya</taxon>
        <taxon>Basidiomycota</taxon>
        <taxon>Agaricomycotina</taxon>
        <taxon>Agaricomycetes</taxon>
        <taxon>Agaricomycetidae</taxon>
        <taxon>Agaricales</taxon>
        <taxon>Marasmiineae</taxon>
        <taxon>Omphalotaceae</taxon>
        <taxon>Gymnopus</taxon>
    </lineage>
</organism>
<feature type="compositionally biased region" description="Polar residues" evidence="1">
    <location>
        <begin position="271"/>
        <end position="283"/>
    </location>
</feature>
<evidence type="ECO:0000313" key="3">
    <source>
        <dbReference type="Proteomes" id="UP000799118"/>
    </source>
</evidence>
<dbReference type="Proteomes" id="UP000799118">
    <property type="component" value="Unassembled WGS sequence"/>
</dbReference>
<name>A0A6A4I5H1_9AGAR</name>
<dbReference type="OrthoDB" id="2904390at2759"/>
<feature type="region of interest" description="Disordered" evidence="1">
    <location>
        <begin position="264"/>
        <end position="283"/>
    </location>
</feature>
<keyword evidence="3" id="KW-1185">Reference proteome</keyword>
<accession>A0A6A4I5H1</accession>